<dbReference type="WBParaSite" id="SSTP_0000696300.1">
    <property type="protein sequence ID" value="SSTP_0000696300.1"/>
    <property type="gene ID" value="SSTP_0000696300"/>
</dbReference>
<dbReference type="Proteomes" id="UP000035681">
    <property type="component" value="Unplaced"/>
</dbReference>
<dbReference type="AlphaFoldDB" id="A0A0K0EBU3"/>
<dbReference type="WBParaSite" id="TCONS_00007415.p1">
    <property type="protein sequence ID" value="TCONS_00007415.p1"/>
    <property type="gene ID" value="XLOC_005447"/>
</dbReference>
<keyword evidence="5" id="KW-1015">Disulfide bond</keyword>
<dbReference type="PANTHER" id="PTHR37969">
    <property type="entry name" value="PROTEIN CBG07421-RELATED"/>
    <property type="match status" value="1"/>
</dbReference>
<feature type="coiled-coil region" evidence="6">
    <location>
        <begin position="48"/>
        <end position="82"/>
    </location>
</feature>
<dbReference type="PANTHER" id="PTHR37969:SF4">
    <property type="entry name" value="PEPSIN INHIBITOR-3-LIKE REPEATED DOMAIN-CONTAINING PROTEIN"/>
    <property type="match status" value="1"/>
</dbReference>
<keyword evidence="4 7" id="KW-0732">Signal</keyword>
<evidence type="ECO:0000313" key="9">
    <source>
        <dbReference type="Proteomes" id="UP000035681"/>
    </source>
</evidence>
<name>A0A0K0EBU3_STRER</name>
<evidence type="ECO:0000256" key="6">
    <source>
        <dbReference type="SAM" id="Coils"/>
    </source>
</evidence>
<evidence type="ECO:0000256" key="4">
    <source>
        <dbReference type="ARBA" id="ARBA00022729"/>
    </source>
</evidence>
<feature type="chain" id="PRO_5005328049" evidence="7">
    <location>
        <begin position="17"/>
        <end position="163"/>
    </location>
</feature>
<evidence type="ECO:0000313" key="11">
    <source>
        <dbReference type="WBParaSite" id="TCONS_00007415.p1"/>
    </source>
</evidence>
<dbReference type="InterPro" id="IPR010480">
    <property type="entry name" value="Pepsin-I3"/>
</dbReference>
<evidence type="ECO:0000256" key="3">
    <source>
        <dbReference type="ARBA" id="ARBA00022525"/>
    </source>
</evidence>
<protein>
    <submittedName>
        <fullName evidence="11">Pepsin inhibitor-3-like repeated domain-containing protein</fullName>
    </submittedName>
    <submittedName>
        <fullName evidence="10">Pepsin-I3 domain-containing protein</fullName>
    </submittedName>
</protein>
<keyword evidence="9" id="KW-1185">Reference proteome</keyword>
<evidence type="ECO:0000256" key="7">
    <source>
        <dbReference type="SAM" id="SignalP"/>
    </source>
</evidence>
<dbReference type="Gene3D" id="3.30.1120.50">
    <property type="entry name" value="Pepsin inhibitor-3"/>
    <property type="match status" value="2"/>
</dbReference>
<evidence type="ECO:0000259" key="8">
    <source>
        <dbReference type="Pfam" id="PF06394"/>
    </source>
</evidence>
<comment type="similarity">
    <text evidence="2">Belongs to the protease inhibitor I33 family.</text>
</comment>
<dbReference type="PROSITE" id="PS51257">
    <property type="entry name" value="PROKAR_LIPOPROTEIN"/>
    <property type="match status" value="1"/>
</dbReference>
<proteinExistence type="inferred from homology"/>
<keyword evidence="3" id="KW-0964">Secreted</keyword>
<evidence type="ECO:0000313" key="10">
    <source>
        <dbReference type="WBParaSite" id="SSTP_0000696300.1"/>
    </source>
</evidence>
<dbReference type="InterPro" id="IPR038412">
    <property type="entry name" value="Pepsin-I3_sf"/>
</dbReference>
<keyword evidence="6" id="KW-0175">Coiled coil</keyword>
<organism evidence="10">
    <name type="scientific">Strongyloides stercoralis</name>
    <name type="common">Threadworm</name>
    <dbReference type="NCBI Taxonomy" id="6248"/>
    <lineage>
        <taxon>Eukaryota</taxon>
        <taxon>Metazoa</taxon>
        <taxon>Ecdysozoa</taxon>
        <taxon>Nematoda</taxon>
        <taxon>Chromadorea</taxon>
        <taxon>Rhabditida</taxon>
        <taxon>Tylenchina</taxon>
        <taxon>Panagrolaimomorpha</taxon>
        <taxon>Strongyloidoidea</taxon>
        <taxon>Strongyloididae</taxon>
        <taxon>Strongyloides</taxon>
    </lineage>
</organism>
<reference evidence="10" key="1">
    <citation type="submission" date="2015-08" db="UniProtKB">
        <authorList>
            <consortium name="WormBaseParasite"/>
        </authorList>
    </citation>
    <scope>IDENTIFICATION</scope>
</reference>
<accession>A0A0K0EBU3</accession>
<evidence type="ECO:0000256" key="5">
    <source>
        <dbReference type="ARBA" id="ARBA00023157"/>
    </source>
</evidence>
<dbReference type="GO" id="GO:0005576">
    <property type="term" value="C:extracellular region"/>
    <property type="evidence" value="ECO:0007669"/>
    <property type="project" value="UniProtKB-SubCell"/>
</dbReference>
<evidence type="ECO:0000256" key="1">
    <source>
        <dbReference type="ARBA" id="ARBA00004613"/>
    </source>
</evidence>
<comment type="subcellular location">
    <subcellularLocation>
        <location evidence="1">Secreted</location>
    </subcellularLocation>
</comment>
<dbReference type="SUPFAM" id="SSF55149">
    <property type="entry name" value="Pepsin inhibitor-3"/>
    <property type="match status" value="1"/>
</dbReference>
<feature type="domain" description="Pepsin inhibitor-3-like repeated" evidence="8">
    <location>
        <begin position="26"/>
        <end position="75"/>
    </location>
</feature>
<feature type="domain" description="Pepsin inhibitor-3-like repeated" evidence="8">
    <location>
        <begin position="93"/>
        <end position="155"/>
    </location>
</feature>
<feature type="signal peptide" evidence="7">
    <location>
        <begin position="1"/>
        <end position="16"/>
    </location>
</feature>
<evidence type="ECO:0000256" key="2">
    <source>
        <dbReference type="ARBA" id="ARBA00008019"/>
    </source>
</evidence>
<sequence length="163" mass="18720">MVKFFIFFSLFSIVLSQVFVPPSSPGSTGCVVTGKKLFSNGNFIRELNETELKDIPRYQKEIEEYKKKIETAFENAENVEKKGEKPPPVPVKPTLPSFCLGKDTVSYVLAGCKVQNYKVYINSQYVRDLESDERRKLDQFIDAMTSKKANNKKQINLDFCHEF</sequence>
<dbReference type="InterPro" id="IPR051901">
    <property type="entry name" value="Protease_Inhibitor_I33"/>
</dbReference>
<dbReference type="Pfam" id="PF06394">
    <property type="entry name" value="Pepsin-I3"/>
    <property type="match status" value="2"/>
</dbReference>